<reference evidence="3" key="1">
    <citation type="submission" date="2014-01" db="EMBL/GenBank/DDBJ databases">
        <title>The genome of the white-rot fungus Pycnoporus cinnabarinus: a basidiomycete model with a versatile arsenal for lignocellulosic biomass breakdown.</title>
        <authorList>
            <person name="Levasseur A."/>
            <person name="Lomascolo A."/>
            <person name="Ruiz-Duenas F.J."/>
            <person name="Uzan E."/>
            <person name="Piumi F."/>
            <person name="Kues U."/>
            <person name="Ram A.F.J."/>
            <person name="Murat C."/>
            <person name="Haon M."/>
            <person name="Benoit I."/>
            <person name="Arfi Y."/>
            <person name="Chevret D."/>
            <person name="Drula E."/>
            <person name="Kwon M.J."/>
            <person name="Gouret P."/>
            <person name="Lesage-Meessen L."/>
            <person name="Lombard V."/>
            <person name="Mariette J."/>
            <person name="Noirot C."/>
            <person name="Park J."/>
            <person name="Patyshakuliyeva A."/>
            <person name="Wieneger R.A.B."/>
            <person name="Wosten H.A.B."/>
            <person name="Martin F."/>
            <person name="Coutinho P.M."/>
            <person name="de Vries R."/>
            <person name="Martinez A.T."/>
            <person name="Klopp C."/>
            <person name="Pontarotti P."/>
            <person name="Henrissat B."/>
            <person name="Record E."/>
        </authorList>
    </citation>
    <scope>NUCLEOTIDE SEQUENCE [LARGE SCALE GENOMIC DNA]</scope>
    <source>
        <strain evidence="3">BRFM137</strain>
    </source>
</reference>
<dbReference type="EMBL" id="CCBP010000108">
    <property type="protein sequence ID" value="CDO71963.1"/>
    <property type="molecule type" value="Genomic_DNA"/>
</dbReference>
<feature type="transmembrane region" description="Helical" evidence="2">
    <location>
        <begin position="30"/>
        <end position="54"/>
    </location>
</feature>
<protein>
    <submittedName>
        <fullName evidence="3">Uncharacterized protein</fullName>
    </submittedName>
</protein>
<evidence type="ECO:0000256" key="2">
    <source>
        <dbReference type="SAM" id="Phobius"/>
    </source>
</evidence>
<keyword evidence="2" id="KW-1133">Transmembrane helix</keyword>
<dbReference type="Proteomes" id="UP000029665">
    <property type="component" value="Unassembled WGS sequence"/>
</dbReference>
<keyword evidence="4" id="KW-1185">Reference proteome</keyword>
<sequence>MTDYDANETFLDNILDPLFSFLSSILPPQVYAIVESLISHSLTLLAAFVRFVLTLVNAESWDAQKILPPLITLLAAYLALVSFYRTTGWMIRTVFWFVKWGSILGTLAAGAGYFMGNANAHGENGLGNPLRGGLLSIFGNALLGMFSQDGQGTQSSRSTRRSRTKASAAGPKTRAQTRKQKEQAKTRPKAWEGWDKHREWQYNAQAAGRNDAARINEGVQDAVQKVVGVVQEAMGTGWWETVKNVVEGSGLVGSSRQASAEDAQSQRRSKRDTKAQGKTR</sequence>
<evidence type="ECO:0000313" key="3">
    <source>
        <dbReference type="EMBL" id="CDO71963.1"/>
    </source>
</evidence>
<evidence type="ECO:0000313" key="4">
    <source>
        <dbReference type="Proteomes" id="UP000029665"/>
    </source>
</evidence>
<keyword evidence="2" id="KW-0812">Transmembrane</keyword>
<feature type="compositionally biased region" description="Basic residues" evidence="1">
    <location>
        <begin position="267"/>
        <end position="280"/>
    </location>
</feature>
<dbReference type="AlphaFoldDB" id="A0A060SHQ9"/>
<feature type="transmembrane region" description="Helical" evidence="2">
    <location>
        <begin position="66"/>
        <end position="84"/>
    </location>
</feature>
<proteinExistence type="predicted"/>
<feature type="transmembrane region" description="Helical" evidence="2">
    <location>
        <begin position="96"/>
        <end position="116"/>
    </location>
</feature>
<comment type="caution">
    <text evidence="3">The sequence shown here is derived from an EMBL/GenBank/DDBJ whole genome shotgun (WGS) entry which is preliminary data.</text>
</comment>
<dbReference type="OrthoDB" id="2502792at2759"/>
<dbReference type="HOGENOM" id="CLU_072376_0_0_1"/>
<organism evidence="3 4">
    <name type="scientific">Pycnoporus cinnabarinus</name>
    <name type="common">Cinnabar-red polypore</name>
    <name type="synonym">Trametes cinnabarina</name>
    <dbReference type="NCBI Taxonomy" id="5643"/>
    <lineage>
        <taxon>Eukaryota</taxon>
        <taxon>Fungi</taxon>
        <taxon>Dikarya</taxon>
        <taxon>Basidiomycota</taxon>
        <taxon>Agaricomycotina</taxon>
        <taxon>Agaricomycetes</taxon>
        <taxon>Polyporales</taxon>
        <taxon>Polyporaceae</taxon>
        <taxon>Trametes</taxon>
    </lineage>
</organism>
<gene>
    <name evidence="3" type="ORF">BN946_scf184940.g110</name>
</gene>
<keyword evidence="2" id="KW-0472">Membrane</keyword>
<feature type="compositionally biased region" description="Basic and acidic residues" evidence="1">
    <location>
        <begin position="179"/>
        <end position="197"/>
    </location>
</feature>
<feature type="region of interest" description="Disordered" evidence="1">
    <location>
        <begin position="148"/>
        <end position="197"/>
    </location>
</feature>
<accession>A0A060SHQ9</accession>
<feature type="region of interest" description="Disordered" evidence="1">
    <location>
        <begin position="251"/>
        <end position="280"/>
    </location>
</feature>
<evidence type="ECO:0000256" key="1">
    <source>
        <dbReference type="SAM" id="MobiDB-lite"/>
    </source>
</evidence>
<dbReference type="OMA" id="TGWMIRT"/>
<name>A0A060SHQ9_PYCCI</name>